<dbReference type="InterPro" id="IPR022671">
    <property type="entry name" value="Ribosomal_uL2_CS"/>
</dbReference>
<dbReference type="Pfam" id="PF03947">
    <property type="entry name" value="Ribosomal_L2_C"/>
    <property type="match status" value="1"/>
</dbReference>
<keyword evidence="2" id="KW-0694">RNA-binding</keyword>
<dbReference type="InterPro" id="IPR022666">
    <property type="entry name" value="Ribosomal_uL2_RNA-bd_dom"/>
</dbReference>
<reference evidence="9" key="1">
    <citation type="submission" date="2017-11" db="EMBL/GenBank/DDBJ databases">
        <title>The sensing device of the deep-sea amphipod.</title>
        <authorList>
            <person name="Kobayashi H."/>
            <person name="Nagahama T."/>
            <person name="Arai W."/>
            <person name="Sasagawa Y."/>
            <person name="Umeda M."/>
            <person name="Hayashi T."/>
            <person name="Nikaido I."/>
            <person name="Watanabe H."/>
            <person name="Oguri K."/>
            <person name="Kitazato H."/>
            <person name="Fujioka K."/>
            <person name="Kido Y."/>
            <person name="Takami H."/>
        </authorList>
    </citation>
    <scope>NUCLEOTIDE SEQUENCE</scope>
    <source>
        <tissue evidence="9">Whole body</tissue>
    </source>
</reference>
<keyword evidence="4" id="KW-0687">Ribonucleoprotein</keyword>
<evidence type="ECO:0000259" key="8">
    <source>
        <dbReference type="SMART" id="SM01383"/>
    </source>
</evidence>
<sequence length="256" mass="27775">MGIIIRAQRRGRGSIFKARTHRRVAPAAFRNLDFCERVYRIKGIVTKFCHDPGRGAPLAKIKFHDPVRNKMQAIHVVAVEGMYTGMPIFAGHKAKLTIGNILPLGMCPEGTIVCHVEETTGDKGIFAKSSGCYSIIVAHSNNKQKTRVRLPSGQRKTLPSSARCMIGIIAGGGRIDKPLMKAGNSFNKFRSKRKKWPRVRGVAMNPVEHPHGGGNHQHIGAPTTVSKNAPAGAKSGLVAARRSGLLRGGRKVPRGD</sequence>
<dbReference type="GO" id="GO:0022625">
    <property type="term" value="C:cytosolic large ribosomal subunit"/>
    <property type="evidence" value="ECO:0007669"/>
    <property type="project" value="TreeGrafter"/>
</dbReference>
<evidence type="ECO:0000256" key="6">
    <source>
        <dbReference type="ARBA" id="ARBA00035350"/>
    </source>
</evidence>
<comment type="similarity">
    <text evidence="1">Belongs to the universal ribosomal protein uL2 family.</text>
</comment>
<dbReference type="EMBL" id="IACT01007578">
    <property type="protein sequence ID" value="LAC26692.1"/>
    <property type="molecule type" value="mRNA"/>
</dbReference>
<evidence type="ECO:0000256" key="1">
    <source>
        <dbReference type="ARBA" id="ARBA00005636"/>
    </source>
</evidence>
<feature type="domain" description="Large ribosomal subunit protein uL2 C-terminal" evidence="7">
    <location>
        <begin position="96"/>
        <end position="231"/>
    </location>
</feature>
<dbReference type="SUPFAM" id="SSF50104">
    <property type="entry name" value="Translation proteins SH3-like domain"/>
    <property type="match status" value="1"/>
</dbReference>
<evidence type="ECO:0000256" key="4">
    <source>
        <dbReference type="ARBA" id="ARBA00023274"/>
    </source>
</evidence>
<dbReference type="PANTHER" id="PTHR13691:SF16">
    <property type="entry name" value="LARGE RIBOSOMAL SUBUNIT PROTEIN UL2"/>
    <property type="match status" value="1"/>
</dbReference>
<dbReference type="Gene3D" id="4.10.950.10">
    <property type="entry name" value="Ribosomal protein L2, domain 3"/>
    <property type="match status" value="1"/>
</dbReference>
<dbReference type="InterPro" id="IPR023672">
    <property type="entry name" value="Ribosomal_uL2_arc_euk"/>
</dbReference>
<dbReference type="InterPro" id="IPR008991">
    <property type="entry name" value="Translation_prot_SH3-like_sf"/>
</dbReference>
<dbReference type="PANTHER" id="PTHR13691">
    <property type="entry name" value="RIBOSOMAL PROTEIN L2"/>
    <property type="match status" value="1"/>
</dbReference>
<evidence type="ECO:0000256" key="2">
    <source>
        <dbReference type="ARBA" id="ARBA00022730"/>
    </source>
</evidence>
<dbReference type="Pfam" id="PF00181">
    <property type="entry name" value="Ribosomal_L2_N"/>
    <property type="match status" value="1"/>
</dbReference>
<dbReference type="InterPro" id="IPR012340">
    <property type="entry name" value="NA-bd_OB-fold"/>
</dbReference>
<evidence type="ECO:0000313" key="9">
    <source>
        <dbReference type="EMBL" id="LAC26692.1"/>
    </source>
</evidence>
<dbReference type="InterPro" id="IPR002171">
    <property type="entry name" value="Ribosomal_uL2"/>
</dbReference>
<dbReference type="FunFam" id="2.40.50.140:FF:000020">
    <property type="entry name" value="60S ribosomal protein L2"/>
    <property type="match status" value="1"/>
</dbReference>
<evidence type="ECO:0000259" key="7">
    <source>
        <dbReference type="SMART" id="SM01382"/>
    </source>
</evidence>
<evidence type="ECO:0000256" key="3">
    <source>
        <dbReference type="ARBA" id="ARBA00022980"/>
    </source>
</evidence>
<dbReference type="SMART" id="SM01383">
    <property type="entry name" value="Ribosomal_L2"/>
    <property type="match status" value="1"/>
</dbReference>
<dbReference type="GO" id="GO:0019843">
    <property type="term" value="F:rRNA binding"/>
    <property type="evidence" value="ECO:0007669"/>
    <property type="project" value="UniProtKB-KW"/>
</dbReference>
<accession>A0A6A7G967</accession>
<dbReference type="NCBIfam" id="NF007180">
    <property type="entry name" value="PRK09612.1"/>
    <property type="match status" value="1"/>
</dbReference>
<dbReference type="GO" id="GO:0003735">
    <property type="term" value="F:structural constituent of ribosome"/>
    <property type="evidence" value="ECO:0007669"/>
    <property type="project" value="InterPro"/>
</dbReference>
<dbReference type="Gene3D" id="2.40.50.140">
    <property type="entry name" value="Nucleic acid-binding proteins"/>
    <property type="match status" value="1"/>
</dbReference>
<dbReference type="InterPro" id="IPR022669">
    <property type="entry name" value="Ribosomal_uL2_C"/>
</dbReference>
<dbReference type="SMART" id="SM01382">
    <property type="entry name" value="Ribosomal_L2_C"/>
    <property type="match status" value="1"/>
</dbReference>
<dbReference type="InterPro" id="IPR014726">
    <property type="entry name" value="Ribosomal_uL2_dom3"/>
</dbReference>
<dbReference type="InterPro" id="IPR014722">
    <property type="entry name" value="Rib_uL2_dom2"/>
</dbReference>
<proteinExistence type="evidence at transcript level"/>
<keyword evidence="2" id="KW-0699">rRNA-binding</keyword>
<name>A0A6A7G967_9CRUS</name>
<dbReference type="PIRSF" id="PIRSF002158">
    <property type="entry name" value="Ribosomal_L2"/>
    <property type="match status" value="1"/>
</dbReference>
<dbReference type="FunFam" id="2.30.30.30:FF:000006">
    <property type="entry name" value="60S ribosomal protein L8"/>
    <property type="match status" value="1"/>
</dbReference>
<dbReference type="Gene3D" id="2.30.30.30">
    <property type="match status" value="1"/>
</dbReference>
<dbReference type="FunFam" id="4.10.950.10:FF:000002">
    <property type="entry name" value="60S ribosomal protein L2"/>
    <property type="match status" value="1"/>
</dbReference>
<keyword evidence="3 9" id="KW-0689">Ribosomal protein</keyword>
<evidence type="ECO:0000256" key="5">
    <source>
        <dbReference type="ARBA" id="ARBA00035242"/>
    </source>
</evidence>
<feature type="domain" description="Large ribosomal subunit protein uL2 RNA-binding" evidence="8">
    <location>
        <begin position="11"/>
        <end position="90"/>
    </location>
</feature>
<organism evidence="9">
    <name type="scientific">Hirondellea gigas</name>
    <dbReference type="NCBI Taxonomy" id="1518452"/>
    <lineage>
        <taxon>Eukaryota</taxon>
        <taxon>Metazoa</taxon>
        <taxon>Ecdysozoa</taxon>
        <taxon>Arthropoda</taxon>
        <taxon>Crustacea</taxon>
        <taxon>Multicrustacea</taxon>
        <taxon>Malacostraca</taxon>
        <taxon>Eumalacostraca</taxon>
        <taxon>Peracarida</taxon>
        <taxon>Amphipoda</taxon>
        <taxon>Amphilochidea</taxon>
        <taxon>Lysianassida</taxon>
        <taxon>Lysianassidira</taxon>
        <taxon>Lysianassoidea</taxon>
        <taxon>Lysianassidae</taxon>
        <taxon>Hirondellea</taxon>
    </lineage>
</organism>
<protein>
    <recommendedName>
        <fullName evidence="5">Large ribosomal subunit protein uL2</fullName>
    </recommendedName>
    <alternativeName>
        <fullName evidence="6">60S ribosomal protein L8</fullName>
    </alternativeName>
</protein>
<dbReference type="GO" id="GO:0002181">
    <property type="term" value="P:cytoplasmic translation"/>
    <property type="evidence" value="ECO:0007669"/>
    <property type="project" value="TreeGrafter"/>
</dbReference>
<dbReference type="SUPFAM" id="SSF50249">
    <property type="entry name" value="Nucleic acid-binding proteins"/>
    <property type="match status" value="1"/>
</dbReference>
<dbReference type="AlphaFoldDB" id="A0A6A7G967"/>
<dbReference type="PROSITE" id="PS00467">
    <property type="entry name" value="RIBOSOMAL_L2"/>
    <property type="match status" value="1"/>
</dbReference>